<dbReference type="AlphaFoldDB" id="A0A3M0G7Y9"/>
<dbReference type="PROSITE" id="PS51257">
    <property type="entry name" value="PROKAR_LIPOPROTEIN"/>
    <property type="match status" value="1"/>
</dbReference>
<dbReference type="Proteomes" id="UP000275256">
    <property type="component" value="Unassembled WGS sequence"/>
</dbReference>
<feature type="signal peptide" evidence="2">
    <location>
        <begin position="1"/>
        <end position="28"/>
    </location>
</feature>
<protein>
    <submittedName>
        <fullName evidence="3">Thiamine ABC transporter substrate-binding protein</fullName>
    </submittedName>
</protein>
<dbReference type="GO" id="GO:0030975">
    <property type="term" value="F:thiamine binding"/>
    <property type="evidence" value="ECO:0007669"/>
    <property type="project" value="InterPro"/>
</dbReference>
<feature type="chain" id="PRO_5018038466" evidence="2">
    <location>
        <begin position="29"/>
        <end position="357"/>
    </location>
</feature>
<organism evidence="3 4">
    <name type="scientific">Tessaracoccus antarcticus</name>
    <dbReference type="NCBI Taxonomy" id="2479848"/>
    <lineage>
        <taxon>Bacteria</taxon>
        <taxon>Bacillati</taxon>
        <taxon>Actinomycetota</taxon>
        <taxon>Actinomycetes</taxon>
        <taxon>Propionibacteriales</taxon>
        <taxon>Propionibacteriaceae</taxon>
        <taxon>Tessaracoccus</taxon>
    </lineage>
</organism>
<dbReference type="CDD" id="cd13545">
    <property type="entry name" value="PBP2_TbpA"/>
    <property type="match status" value="1"/>
</dbReference>
<evidence type="ECO:0000313" key="3">
    <source>
        <dbReference type="EMBL" id="RMB61150.1"/>
    </source>
</evidence>
<dbReference type="InterPro" id="IPR005948">
    <property type="entry name" value="ThiB-like"/>
</dbReference>
<name>A0A3M0G7Y9_9ACTN</name>
<evidence type="ECO:0000256" key="1">
    <source>
        <dbReference type="ARBA" id="ARBA00022729"/>
    </source>
</evidence>
<dbReference type="Pfam" id="PF13343">
    <property type="entry name" value="SBP_bac_6"/>
    <property type="match status" value="1"/>
</dbReference>
<gene>
    <name evidence="3" type="ORF">EAX62_00240</name>
</gene>
<dbReference type="Gene3D" id="3.40.190.10">
    <property type="entry name" value="Periplasmic binding protein-like II"/>
    <property type="match status" value="2"/>
</dbReference>
<dbReference type="OrthoDB" id="5412681at2"/>
<dbReference type="RefSeq" id="WP_121899697.1">
    <property type="nucleotide sequence ID" value="NZ_REFW01000001.1"/>
</dbReference>
<keyword evidence="4" id="KW-1185">Reference proteome</keyword>
<keyword evidence="1 2" id="KW-0732">Signal</keyword>
<dbReference type="GO" id="GO:0030976">
    <property type="term" value="F:thiamine pyrophosphate binding"/>
    <property type="evidence" value="ECO:0007669"/>
    <property type="project" value="TreeGrafter"/>
</dbReference>
<evidence type="ECO:0000313" key="4">
    <source>
        <dbReference type="Proteomes" id="UP000275256"/>
    </source>
</evidence>
<dbReference type="GO" id="GO:0015888">
    <property type="term" value="P:thiamine transport"/>
    <property type="evidence" value="ECO:0007669"/>
    <property type="project" value="InterPro"/>
</dbReference>
<evidence type="ECO:0000256" key="2">
    <source>
        <dbReference type="SAM" id="SignalP"/>
    </source>
</evidence>
<dbReference type="PANTHER" id="PTHR30006:SF2">
    <property type="entry name" value="ABC TRANSPORTER SUBSTRATE-BINDING PROTEIN"/>
    <property type="match status" value="1"/>
</dbReference>
<dbReference type="PANTHER" id="PTHR30006">
    <property type="entry name" value="THIAMINE-BINDING PERIPLASMIC PROTEIN-RELATED"/>
    <property type="match status" value="1"/>
</dbReference>
<dbReference type="GO" id="GO:0030288">
    <property type="term" value="C:outer membrane-bounded periplasmic space"/>
    <property type="evidence" value="ECO:0007669"/>
    <property type="project" value="TreeGrafter"/>
</dbReference>
<comment type="caution">
    <text evidence="3">The sequence shown here is derived from an EMBL/GenBank/DDBJ whole genome shotgun (WGS) entry which is preliminary data.</text>
</comment>
<sequence>MFTRKLTSLLAAAAVAAALGACSQPASSSTPTAGSEGSATITSSTKLTVVTHDSFALPDELKAKFAKESGLDVTYVAPGDGGALVNQLILTKDAPMGDVVFGIDNSFSGRAVDEGIITDYDSPALPATSKQFDTPDLTPIDFGDVCLNADSQWFAKEGIAVPTTLEDLVKPEYKDLLVVTNPASSSPGLSFLLATISAKGDDGYLDYWGQLVDNGVKVVQGWSDAYYTEFSGADGKGPRPLVVSYATSPAYTVTEDGSESTTVALLGTCFRQVEYAGVIAGAQNQKGAQEFIDFLLSEDVQSSIPETMYMYPVTDVALPAQWEKFAPLSEQSLTIEPDEISAGRDRWTKDWTAKVIG</sequence>
<dbReference type="NCBIfam" id="TIGR01254">
    <property type="entry name" value="sfuA"/>
    <property type="match status" value="1"/>
</dbReference>
<reference evidence="3 4" key="1">
    <citation type="submission" date="2018-10" db="EMBL/GenBank/DDBJ databases">
        <title>Tessaracoccus antarcticuss sp. nov., isolated from sediment.</title>
        <authorList>
            <person name="Zhou L.Y."/>
            <person name="Du Z.J."/>
        </authorList>
    </citation>
    <scope>NUCLEOTIDE SEQUENCE [LARGE SCALE GENOMIC DNA]</scope>
    <source>
        <strain evidence="3 4">JDX10</strain>
    </source>
</reference>
<proteinExistence type="predicted"/>
<dbReference type="SUPFAM" id="SSF53850">
    <property type="entry name" value="Periplasmic binding protein-like II"/>
    <property type="match status" value="1"/>
</dbReference>
<accession>A0A3M0G7Y9</accession>
<dbReference type="EMBL" id="REFW01000001">
    <property type="protein sequence ID" value="RMB61150.1"/>
    <property type="molecule type" value="Genomic_DNA"/>
</dbReference>